<dbReference type="InterPro" id="IPR007138">
    <property type="entry name" value="ABM_dom"/>
</dbReference>
<evidence type="ECO:0000259" key="1">
    <source>
        <dbReference type="Pfam" id="PF03992"/>
    </source>
</evidence>
<proteinExistence type="predicted"/>
<dbReference type="Gene3D" id="3.30.70.100">
    <property type="match status" value="1"/>
</dbReference>
<dbReference type="GO" id="GO:0004497">
    <property type="term" value="F:monooxygenase activity"/>
    <property type="evidence" value="ECO:0007669"/>
    <property type="project" value="UniProtKB-KW"/>
</dbReference>
<dbReference type="EMBL" id="SLXQ01000002">
    <property type="protein sequence ID" value="TCP54917.1"/>
    <property type="molecule type" value="Genomic_DNA"/>
</dbReference>
<comment type="caution">
    <text evidence="2">The sequence shown here is derived from an EMBL/GenBank/DDBJ whole genome shotgun (WGS) entry which is preliminary data.</text>
</comment>
<feature type="domain" description="ABM" evidence="1">
    <location>
        <begin position="3"/>
        <end position="62"/>
    </location>
</feature>
<keyword evidence="3" id="KW-1185">Reference proteome</keyword>
<dbReference type="Pfam" id="PF03992">
    <property type="entry name" value="ABM"/>
    <property type="match status" value="1"/>
</dbReference>
<dbReference type="SUPFAM" id="SSF54909">
    <property type="entry name" value="Dimeric alpha+beta barrel"/>
    <property type="match status" value="1"/>
</dbReference>
<sequence>MLLVCRFAVSEAEVAEFTERVAGALELLTAQPGCARGVLGRSMEQPERWVLSVEFDSVVAYRKALGPFEVRERVVPLLAEALLDEPADYEVLVHAEGGASGRQVSVLAADAGTVRIGEASGPASPRSAG</sequence>
<organism evidence="2 3">
    <name type="scientific">Tamaricihabitans halophyticus</name>
    <dbReference type="NCBI Taxonomy" id="1262583"/>
    <lineage>
        <taxon>Bacteria</taxon>
        <taxon>Bacillati</taxon>
        <taxon>Actinomycetota</taxon>
        <taxon>Actinomycetes</taxon>
        <taxon>Pseudonocardiales</taxon>
        <taxon>Pseudonocardiaceae</taxon>
        <taxon>Tamaricihabitans</taxon>
    </lineage>
</organism>
<dbReference type="AlphaFoldDB" id="A0A4R2QYZ9"/>
<dbReference type="InterPro" id="IPR011008">
    <property type="entry name" value="Dimeric_a/b-barrel"/>
</dbReference>
<gene>
    <name evidence="2" type="ORF">EV191_102126</name>
</gene>
<keyword evidence="2" id="KW-0560">Oxidoreductase</keyword>
<name>A0A4R2QYZ9_9PSEU</name>
<dbReference type="OrthoDB" id="5193042at2"/>
<keyword evidence="2" id="KW-0503">Monooxygenase</keyword>
<accession>A0A4R2QYZ9</accession>
<protein>
    <submittedName>
        <fullName evidence="2">Antibiotic biosynthesis monooxygenase</fullName>
    </submittedName>
</protein>
<dbReference type="Proteomes" id="UP000294911">
    <property type="component" value="Unassembled WGS sequence"/>
</dbReference>
<evidence type="ECO:0000313" key="3">
    <source>
        <dbReference type="Proteomes" id="UP000294911"/>
    </source>
</evidence>
<reference evidence="2 3" key="1">
    <citation type="submission" date="2019-03" db="EMBL/GenBank/DDBJ databases">
        <title>Genomic Encyclopedia of Type Strains, Phase IV (KMG-IV): sequencing the most valuable type-strain genomes for metagenomic binning, comparative biology and taxonomic classification.</title>
        <authorList>
            <person name="Goeker M."/>
        </authorList>
    </citation>
    <scope>NUCLEOTIDE SEQUENCE [LARGE SCALE GENOMIC DNA]</scope>
    <source>
        <strain evidence="2 3">DSM 45765</strain>
    </source>
</reference>
<evidence type="ECO:0000313" key="2">
    <source>
        <dbReference type="EMBL" id="TCP54917.1"/>
    </source>
</evidence>